<keyword evidence="1" id="KW-0732">Signal</keyword>
<dbReference type="SUPFAM" id="SSF50974">
    <property type="entry name" value="Nitrous oxide reductase, N-terminal domain"/>
    <property type="match status" value="1"/>
</dbReference>
<dbReference type="STRING" id="1274631.LMTR13_14255"/>
<sequence>MAVTAFAATAVLLPTGPLSAQGYEIWALDQGTNIVHIYNARLEEVGRIDMNAHGVRVPHMIHFTSDYAHAFIASTASGDVSMIRTADRQVVSVLKTGPGTHMAVVKPDDSAVIADVIGDPKDPRSGRLVEIKIDKQRGEFTLGRTLVIADDPMIKKAADRFSVTRAICHDYSADGRFAYVTLGPALKDGGLVVLDTQKFELVAAFPATEIRANCGTVALPDKKHIIINGGDKEVGVWYVLETGTHKVVKQGESRGFDAHGTWATPNGREIWMVNRVSSNGIILDAKTFDIMAELKDIGPTPDIIAMSPDSQFAFISLRGPNPVSAPHLAKGTTPGFSVVSIPERKLIKLIEPAKGNEKSDFHGIGVRQIR</sequence>
<gene>
    <name evidence="2" type="ORF">LMTR13_14255</name>
</gene>
<evidence type="ECO:0000313" key="3">
    <source>
        <dbReference type="Proteomes" id="UP000092839"/>
    </source>
</evidence>
<reference evidence="2 3" key="1">
    <citation type="submission" date="2016-07" db="EMBL/GenBank/DDBJ databases">
        <title>Complete genome sequence of Bradyrhizobium icense LMTR 13T, a potential inoculant strain isolated from lima bean (Phaseolus lunatus) in Peru.</title>
        <authorList>
            <person name="Ormeno-Orrillo E."/>
            <person name="Duran D."/>
            <person name="Rogel M.A."/>
            <person name="Rey L."/>
            <person name="Imperial J."/>
            <person name="Ruiz-Argueso T."/>
            <person name="Martinez-Romero E."/>
        </authorList>
    </citation>
    <scope>NUCLEOTIDE SEQUENCE [LARGE SCALE GENOMIC DNA]</scope>
    <source>
        <strain evidence="2 3">LMTR 13</strain>
    </source>
</reference>
<dbReference type="InterPro" id="IPR011045">
    <property type="entry name" value="N2O_reductase_N"/>
</dbReference>
<dbReference type="PANTHER" id="PTHR47197:SF3">
    <property type="entry name" value="DIHYDRO-HEME D1 DEHYDROGENASE"/>
    <property type="match status" value="1"/>
</dbReference>
<dbReference type="InterPro" id="IPR051200">
    <property type="entry name" value="Host-pathogen_enzymatic-act"/>
</dbReference>
<dbReference type="Proteomes" id="UP000092839">
    <property type="component" value="Chromosome"/>
</dbReference>
<dbReference type="AlphaFoldDB" id="A0A1B1UEG9"/>
<dbReference type="InterPro" id="IPR015943">
    <property type="entry name" value="WD40/YVTN_repeat-like_dom_sf"/>
</dbReference>
<feature type="signal peptide" evidence="1">
    <location>
        <begin position="1"/>
        <end position="20"/>
    </location>
</feature>
<proteinExistence type="predicted"/>
<dbReference type="PANTHER" id="PTHR47197">
    <property type="entry name" value="PROTEIN NIRF"/>
    <property type="match status" value="1"/>
</dbReference>
<keyword evidence="3" id="KW-1185">Reference proteome</keyword>
<dbReference type="Gene3D" id="2.130.10.10">
    <property type="entry name" value="YVTN repeat-like/Quinoprotein amine dehydrogenase"/>
    <property type="match status" value="2"/>
</dbReference>
<protein>
    <recommendedName>
        <fullName evidence="4">YncE family protein</fullName>
    </recommendedName>
</protein>
<evidence type="ECO:0008006" key="4">
    <source>
        <dbReference type="Google" id="ProtNLM"/>
    </source>
</evidence>
<dbReference type="KEGG" id="bic:LMTR13_14255"/>
<feature type="chain" id="PRO_5008530406" description="YncE family protein" evidence="1">
    <location>
        <begin position="21"/>
        <end position="370"/>
    </location>
</feature>
<organism evidence="2 3">
    <name type="scientific">Bradyrhizobium icense</name>
    <dbReference type="NCBI Taxonomy" id="1274631"/>
    <lineage>
        <taxon>Bacteria</taxon>
        <taxon>Pseudomonadati</taxon>
        <taxon>Pseudomonadota</taxon>
        <taxon>Alphaproteobacteria</taxon>
        <taxon>Hyphomicrobiales</taxon>
        <taxon>Nitrobacteraceae</taxon>
        <taxon>Bradyrhizobium</taxon>
    </lineage>
</organism>
<evidence type="ECO:0000256" key="1">
    <source>
        <dbReference type="SAM" id="SignalP"/>
    </source>
</evidence>
<evidence type="ECO:0000313" key="2">
    <source>
        <dbReference type="EMBL" id="ANW01158.1"/>
    </source>
</evidence>
<accession>A0A1B1UEG9</accession>
<name>A0A1B1UEG9_9BRAD</name>
<dbReference type="EMBL" id="CP016428">
    <property type="protein sequence ID" value="ANW01158.1"/>
    <property type="molecule type" value="Genomic_DNA"/>
</dbReference>